<comment type="caution">
    <text evidence="2">The sequence shown here is derived from an EMBL/GenBank/DDBJ whole genome shotgun (WGS) entry which is preliminary data.</text>
</comment>
<dbReference type="AlphaFoldDB" id="A0A1A2TVW8"/>
<protein>
    <submittedName>
        <fullName evidence="2">Uncharacterized protein</fullName>
    </submittedName>
</protein>
<proteinExistence type="predicted"/>
<name>A0A1A2TVW8_MYCNT</name>
<feature type="region of interest" description="Disordered" evidence="1">
    <location>
        <begin position="1"/>
        <end position="80"/>
    </location>
</feature>
<dbReference type="OrthoDB" id="4753128at2"/>
<dbReference type="EMBL" id="LZJU01000018">
    <property type="protein sequence ID" value="OBH80524.1"/>
    <property type="molecule type" value="Genomic_DNA"/>
</dbReference>
<feature type="region of interest" description="Disordered" evidence="1">
    <location>
        <begin position="99"/>
        <end position="135"/>
    </location>
</feature>
<dbReference type="Proteomes" id="UP000092389">
    <property type="component" value="Unassembled WGS sequence"/>
</dbReference>
<gene>
    <name evidence="2" type="ORF">A5683_15120</name>
</gene>
<sequence>MAEESGGGRPSLAKRTAKIKKRVQELQQRRGQLAAGERPSPESVDLARHRAEESMRNAKDAHHAAAQRHEELARAHERAANNYQQAAMRFAIQGVDDPDLLQDQADQHWQAAHDNRLRSIEDRAQADNPEQSSSG</sequence>
<accession>A0A1A2TVW8</accession>
<evidence type="ECO:0000313" key="2">
    <source>
        <dbReference type="EMBL" id="OBH80524.1"/>
    </source>
</evidence>
<organism evidence="2 3">
    <name type="scientific">Mycobacterium mantenii</name>
    <dbReference type="NCBI Taxonomy" id="560555"/>
    <lineage>
        <taxon>Bacteria</taxon>
        <taxon>Bacillati</taxon>
        <taxon>Actinomycetota</taxon>
        <taxon>Actinomycetes</taxon>
        <taxon>Mycobacteriales</taxon>
        <taxon>Mycobacteriaceae</taxon>
        <taxon>Mycobacterium</taxon>
        <taxon>Mycobacterium avium complex (MAC)</taxon>
    </lineage>
</organism>
<accession>A0A1A2TIC5</accession>
<feature type="compositionally biased region" description="Basic and acidic residues" evidence="1">
    <location>
        <begin position="111"/>
        <end position="125"/>
    </location>
</feature>
<evidence type="ECO:0000256" key="1">
    <source>
        <dbReference type="SAM" id="MobiDB-lite"/>
    </source>
</evidence>
<evidence type="ECO:0000313" key="3">
    <source>
        <dbReference type="Proteomes" id="UP000092389"/>
    </source>
</evidence>
<dbReference type="RefSeq" id="WP_067833256.1">
    <property type="nucleotide sequence ID" value="NZ_LZJP01000046.1"/>
</dbReference>
<feature type="compositionally biased region" description="Basic and acidic residues" evidence="1">
    <location>
        <begin position="45"/>
        <end position="79"/>
    </location>
</feature>
<reference evidence="2 3" key="1">
    <citation type="submission" date="2016-06" db="EMBL/GenBank/DDBJ databases">
        <authorList>
            <person name="Kjaerup R.B."/>
            <person name="Dalgaard T.S."/>
            <person name="Juul-Madsen H.R."/>
        </authorList>
    </citation>
    <scope>NUCLEOTIDE SEQUENCE [LARGE SCALE GENOMIC DNA]</scope>
    <source>
        <strain evidence="2 3">E152</strain>
    </source>
</reference>
<feature type="compositionally biased region" description="Low complexity" evidence="1">
    <location>
        <begin position="101"/>
        <end position="110"/>
    </location>
</feature>